<evidence type="ECO:0000256" key="1">
    <source>
        <dbReference type="ARBA" id="ARBA00000085"/>
    </source>
</evidence>
<dbReference type="GO" id="GO:0000155">
    <property type="term" value="F:phosphorelay sensor kinase activity"/>
    <property type="evidence" value="ECO:0007669"/>
    <property type="project" value="InterPro"/>
</dbReference>
<evidence type="ECO:0000313" key="10">
    <source>
        <dbReference type="EMBL" id="RZS94533.1"/>
    </source>
</evidence>
<dbReference type="SUPFAM" id="SSF47384">
    <property type="entry name" value="Homodimeric domain of signal transducing histidine kinase"/>
    <property type="match status" value="1"/>
</dbReference>
<keyword evidence="3" id="KW-0597">Phosphoprotein</keyword>
<feature type="signal peptide" evidence="7">
    <location>
        <begin position="1"/>
        <end position="19"/>
    </location>
</feature>
<accession>A0A4Q7P3M3</accession>
<evidence type="ECO:0000256" key="5">
    <source>
        <dbReference type="ARBA" id="ARBA00022777"/>
    </source>
</evidence>
<evidence type="ECO:0000259" key="8">
    <source>
        <dbReference type="PROSITE" id="PS50109"/>
    </source>
</evidence>
<dbReference type="EMBL" id="SGXG01000001">
    <property type="protein sequence ID" value="RZS94533.1"/>
    <property type="molecule type" value="Genomic_DNA"/>
</dbReference>
<dbReference type="PANTHER" id="PTHR43047">
    <property type="entry name" value="TWO-COMPONENT HISTIDINE PROTEIN KINASE"/>
    <property type="match status" value="1"/>
</dbReference>
<dbReference type="InterPro" id="IPR000014">
    <property type="entry name" value="PAS"/>
</dbReference>
<dbReference type="SUPFAM" id="SSF55785">
    <property type="entry name" value="PYP-like sensor domain (PAS domain)"/>
    <property type="match status" value="1"/>
</dbReference>
<dbReference type="PRINTS" id="PR00344">
    <property type="entry name" value="BCTRLSENSOR"/>
</dbReference>
<keyword evidence="4" id="KW-0808">Transferase</keyword>
<dbReference type="SMART" id="SM00388">
    <property type="entry name" value="HisKA"/>
    <property type="match status" value="1"/>
</dbReference>
<dbReference type="Pfam" id="PF07494">
    <property type="entry name" value="Reg_prop"/>
    <property type="match status" value="2"/>
</dbReference>
<dbReference type="RefSeq" id="WP_130273771.1">
    <property type="nucleotide sequence ID" value="NZ_SGXG01000001.1"/>
</dbReference>
<feature type="domain" description="Histidine kinase" evidence="8">
    <location>
        <begin position="924"/>
        <end position="1140"/>
    </location>
</feature>
<name>A0A4Q7P3M3_9BACT</name>
<keyword evidence="5" id="KW-0418">Kinase</keyword>
<feature type="chain" id="PRO_5021010121" description="histidine kinase" evidence="7">
    <location>
        <begin position="20"/>
        <end position="1141"/>
    </location>
</feature>
<dbReference type="OrthoDB" id="9806995at2"/>
<keyword evidence="6" id="KW-0812">Transmembrane</keyword>
<evidence type="ECO:0000256" key="6">
    <source>
        <dbReference type="SAM" id="Phobius"/>
    </source>
</evidence>
<dbReference type="CDD" id="cd00130">
    <property type="entry name" value="PAS"/>
    <property type="match status" value="1"/>
</dbReference>
<protein>
    <recommendedName>
        <fullName evidence="2">histidine kinase</fullName>
        <ecNumber evidence="2">2.7.13.3</ecNumber>
    </recommendedName>
</protein>
<keyword evidence="6" id="KW-0472">Membrane</keyword>
<dbReference type="PROSITE" id="PS50112">
    <property type="entry name" value="PAS"/>
    <property type="match status" value="1"/>
</dbReference>
<dbReference type="EC" id="2.7.13.3" evidence="2"/>
<dbReference type="InterPro" id="IPR036890">
    <property type="entry name" value="HATPase_C_sf"/>
</dbReference>
<dbReference type="Gene3D" id="3.30.450.20">
    <property type="entry name" value="PAS domain"/>
    <property type="match status" value="1"/>
</dbReference>
<dbReference type="Pfam" id="PF07495">
    <property type="entry name" value="Y_Y_Y"/>
    <property type="match status" value="1"/>
</dbReference>
<organism evidence="10 11">
    <name type="scientific">Cecembia calidifontis</name>
    <dbReference type="NCBI Taxonomy" id="1187080"/>
    <lineage>
        <taxon>Bacteria</taxon>
        <taxon>Pseudomonadati</taxon>
        <taxon>Bacteroidota</taxon>
        <taxon>Cytophagia</taxon>
        <taxon>Cytophagales</taxon>
        <taxon>Cyclobacteriaceae</taxon>
        <taxon>Cecembia</taxon>
    </lineage>
</organism>
<keyword evidence="11" id="KW-1185">Reference proteome</keyword>
<dbReference type="CDD" id="cd00082">
    <property type="entry name" value="HisKA"/>
    <property type="match status" value="1"/>
</dbReference>
<dbReference type="Pfam" id="PF00512">
    <property type="entry name" value="HisKA"/>
    <property type="match status" value="1"/>
</dbReference>
<comment type="caution">
    <text evidence="10">The sequence shown here is derived from an EMBL/GenBank/DDBJ whole genome shotgun (WGS) entry which is preliminary data.</text>
</comment>
<evidence type="ECO:0000256" key="4">
    <source>
        <dbReference type="ARBA" id="ARBA00022679"/>
    </source>
</evidence>
<evidence type="ECO:0000259" key="9">
    <source>
        <dbReference type="PROSITE" id="PS50112"/>
    </source>
</evidence>
<comment type="catalytic activity">
    <reaction evidence="1">
        <text>ATP + protein L-histidine = ADP + protein N-phospho-L-histidine.</text>
        <dbReference type="EC" id="2.7.13.3"/>
    </reaction>
</comment>
<evidence type="ECO:0000256" key="2">
    <source>
        <dbReference type="ARBA" id="ARBA00012438"/>
    </source>
</evidence>
<dbReference type="InterPro" id="IPR003594">
    <property type="entry name" value="HATPase_dom"/>
</dbReference>
<dbReference type="Gene3D" id="2.130.10.10">
    <property type="entry name" value="YVTN repeat-like/Quinoprotein amine dehydrogenase"/>
    <property type="match status" value="3"/>
</dbReference>
<feature type="transmembrane region" description="Helical" evidence="6">
    <location>
        <begin position="736"/>
        <end position="756"/>
    </location>
</feature>
<dbReference type="InterPro" id="IPR011123">
    <property type="entry name" value="Y_Y_Y"/>
</dbReference>
<dbReference type="Gene3D" id="3.30.565.10">
    <property type="entry name" value="Histidine kinase-like ATPase, C-terminal domain"/>
    <property type="match status" value="1"/>
</dbReference>
<dbReference type="InterPro" id="IPR005467">
    <property type="entry name" value="His_kinase_dom"/>
</dbReference>
<dbReference type="Gene3D" id="1.10.287.130">
    <property type="match status" value="1"/>
</dbReference>
<evidence type="ECO:0000256" key="7">
    <source>
        <dbReference type="SAM" id="SignalP"/>
    </source>
</evidence>
<gene>
    <name evidence="10" type="ORF">BC751_0030</name>
</gene>
<dbReference type="SUPFAM" id="SSF55874">
    <property type="entry name" value="ATPase domain of HSP90 chaperone/DNA topoisomerase II/histidine kinase"/>
    <property type="match status" value="1"/>
</dbReference>
<keyword evidence="7" id="KW-0732">Signal</keyword>
<dbReference type="InterPro" id="IPR035965">
    <property type="entry name" value="PAS-like_dom_sf"/>
</dbReference>
<dbReference type="InterPro" id="IPR013783">
    <property type="entry name" value="Ig-like_fold"/>
</dbReference>
<evidence type="ECO:0000313" key="11">
    <source>
        <dbReference type="Proteomes" id="UP000292209"/>
    </source>
</evidence>
<feature type="domain" description="PAS" evidence="9">
    <location>
        <begin position="779"/>
        <end position="821"/>
    </location>
</feature>
<dbReference type="Proteomes" id="UP000292209">
    <property type="component" value="Unassembled WGS sequence"/>
</dbReference>
<sequence length="1141" mass="130404">MRVIIGCIFALFLLGEAPAQNFPINDQIRGVELPSDVVYDIMQDAEGQIWFNTALGLFYSDGFFTYPVPDSVQFLLSKRIGLLRGKDGAIWVYNKIGKPELLKFHKGNWVIADLPEPMNAQTFPYLYFDISFHDNKEHYFYVTPDSIYISNSEKWSNFSWDVKKNGGLHSVFSQMDTTLLLFDKNTLSFDGNDFYDFSWKGLDLPDRVIRIIKDEKNSRYYFLGKVFLATGPSVDYVDRIIHQGFVKSFYITEPHSGLTQIDKDIFYHYNSQLFKYSIDEDQVVELSTFDELRTHHIYCHLKDREGILWIGSHRGVVNINSLRFQNYGSRIFLDDEVTALSKLEGGFLVGFNNGLQLWKNGEVKTLFKDEELRGMPEIRITNFSKDRRGKIWFTANALGLGSFDPLTNRLSLQKNPYERFVNSVHVVGDSLFTISNKKIFLSSIDQPIDKHFENDITGQMLQAFGQSQFFLRKIGKLSNGKLVFMQGGNAIPEVDKLIEFEGAVAVIGYDFLELGDRIYFGTETGLKVYQNGKMVPFEWEGQKIQRPVYAILHDKSGRVWAGTDRGIFLIDRFGLRNFNENSGLAGSEINRGALVEDDEGNIWIGTSKGLSKFNSREDFYIFSQPLLSIGEVQLLDFPARKIDINKIPFSNNSVIIPFKAVTFLQDTQLTLKYKLEGLHDSWLEIRNPKENELIFNNLPPGSYQLILMASNDGFTFTSPVSTPPFKILKPVYLQNWFLIIVALALLGIGYLIRILFAQSKKAGALKIEIDEKTKEVIQSEDQFRMVWESSKDGLLLSSEDGKVIAANQALADLAGIKLEDFRNGFIWEMFDDKKFYEEQRKSLEEIYKDHPVKQVNFEIKLPFKSGLKYVDYYASELKSEYNGQKVYFSVFRDITDRKIYEEGLKIAKEKAEQAAKVKSSFLSNMSHEIRTPLNGILGTAENIMLNRQNDPELIAQLEIIQESGERLLKTINSILDLSKIESNKLEFKPEPINLNEYLSKLLLPLKSLAIKKGILISVKNLTQAMVVEIDPRYFEMIVNNIVGNAIKYSDRGLIIVKLSGSDGFIELEVIDQGIGMSEEFLERIFEPFEQESDGYGRVYEGTGLGLAITKNLVQMMKGEIFINSKKDEGTSVRIILPVFQK</sequence>
<dbReference type="Pfam" id="PF13426">
    <property type="entry name" value="PAS_9"/>
    <property type="match status" value="1"/>
</dbReference>
<evidence type="ECO:0000256" key="3">
    <source>
        <dbReference type="ARBA" id="ARBA00022553"/>
    </source>
</evidence>
<dbReference type="InterPro" id="IPR004358">
    <property type="entry name" value="Sig_transdc_His_kin-like_C"/>
</dbReference>
<dbReference type="PROSITE" id="PS50109">
    <property type="entry name" value="HIS_KIN"/>
    <property type="match status" value="1"/>
</dbReference>
<dbReference type="InterPro" id="IPR011110">
    <property type="entry name" value="Reg_prop"/>
</dbReference>
<dbReference type="InterPro" id="IPR036097">
    <property type="entry name" value="HisK_dim/P_sf"/>
</dbReference>
<keyword evidence="6" id="KW-1133">Transmembrane helix</keyword>
<dbReference type="Pfam" id="PF02518">
    <property type="entry name" value="HATPase_c"/>
    <property type="match status" value="1"/>
</dbReference>
<proteinExistence type="predicted"/>
<reference evidence="10 11" key="1">
    <citation type="submission" date="2019-02" db="EMBL/GenBank/DDBJ databases">
        <title>Genomic Encyclopedia of Archaeal and Bacterial Type Strains, Phase II (KMG-II): from individual species to whole genera.</title>
        <authorList>
            <person name="Goeker M."/>
        </authorList>
    </citation>
    <scope>NUCLEOTIDE SEQUENCE [LARGE SCALE GENOMIC DNA]</scope>
    <source>
        <strain evidence="10 11">DSM 21411</strain>
    </source>
</reference>
<dbReference type="NCBIfam" id="TIGR00229">
    <property type="entry name" value="sensory_box"/>
    <property type="match status" value="1"/>
</dbReference>
<dbReference type="InterPro" id="IPR003661">
    <property type="entry name" value="HisK_dim/P_dom"/>
</dbReference>
<dbReference type="Gene3D" id="2.60.40.10">
    <property type="entry name" value="Immunoglobulins"/>
    <property type="match status" value="1"/>
</dbReference>
<dbReference type="PANTHER" id="PTHR43047:SF64">
    <property type="entry name" value="HISTIDINE KINASE CONTAINING CHEY-HOMOLOGOUS RECEIVER DOMAIN AND PAS DOMAIN-RELATED"/>
    <property type="match status" value="1"/>
</dbReference>
<dbReference type="SMART" id="SM00091">
    <property type="entry name" value="PAS"/>
    <property type="match status" value="1"/>
</dbReference>
<dbReference type="InterPro" id="IPR015943">
    <property type="entry name" value="WD40/YVTN_repeat-like_dom_sf"/>
</dbReference>
<dbReference type="AlphaFoldDB" id="A0A4Q7P3M3"/>
<dbReference type="SMART" id="SM00387">
    <property type="entry name" value="HATPase_c"/>
    <property type="match status" value="1"/>
</dbReference>